<name>A0A2R9SS41_9BACL</name>
<reference evidence="1 2" key="1">
    <citation type="journal article" date="2010" name="BMC Genomics">
        <title>Genome sequence of the pattern forming Paenibacillus vortex bacterium reveals potential for thriving in complex environments.</title>
        <authorList>
            <person name="Sirota-Madi A."/>
            <person name="Olender T."/>
            <person name="Helman Y."/>
            <person name="Ingham C."/>
            <person name="Brainis I."/>
            <person name="Roth D."/>
            <person name="Hagi E."/>
            <person name="Brodsky L."/>
            <person name="Leshkowitz D."/>
            <person name="Galatenko V."/>
            <person name="Nikolaev V."/>
            <person name="Mugasimangalam R.C."/>
            <person name="Bransburg-Zabary S."/>
            <person name="Gutnick D.L."/>
            <person name="Lancet D."/>
            <person name="Ben-Jacob E."/>
        </authorList>
    </citation>
    <scope>NUCLEOTIDE SEQUENCE [LARGE SCALE GENOMIC DNA]</scope>
    <source>
        <strain evidence="1 2">V453</strain>
    </source>
</reference>
<keyword evidence="2" id="KW-1185">Reference proteome</keyword>
<dbReference type="KEGG" id="pvo:PVOR_23034"/>
<evidence type="ECO:0000313" key="2">
    <source>
        <dbReference type="Proteomes" id="UP000003094"/>
    </source>
</evidence>
<accession>A0A2R9SS41</accession>
<sequence>MLHPLTKLRYAQFHAVKANRLNANFKLASQLAVCNKGILVDQLNQPLVTVFLG</sequence>
<dbReference type="Proteomes" id="UP000003094">
    <property type="component" value="Unassembled WGS sequence"/>
</dbReference>
<evidence type="ECO:0000313" key="1">
    <source>
        <dbReference type="EMBL" id="EFU40178.1"/>
    </source>
</evidence>
<dbReference type="EMBL" id="ADHJ01000037">
    <property type="protein sequence ID" value="EFU40178.1"/>
    <property type="molecule type" value="Genomic_DNA"/>
</dbReference>
<comment type="caution">
    <text evidence="1">The sequence shown here is derived from an EMBL/GenBank/DDBJ whole genome shotgun (WGS) entry which is preliminary data.</text>
</comment>
<dbReference type="AlphaFoldDB" id="A0A2R9SS41"/>
<gene>
    <name evidence="1" type="ORF">PVOR_23034</name>
</gene>
<proteinExistence type="predicted"/>
<protein>
    <submittedName>
        <fullName evidence="1">Uncharacterized protein</fullName>
    </submittedName>
</protein>
<organism evidence="1 2">
    <name type="scientific">Paenibacillus vortex V453</name>
    <dbReference type="NCBI Taxonomy" id="715225"/>
    <lineage>
        <taxon>Bacteria</taxon>
        <taxon>Bacillati</taxon>
        <taxon>Bacillota</taxon>
        <taxon>Bacilli</taxon>
        <taxon>Bacillales</taxon>
        <taxon>Paenibacillaceae</taxon>
        <taxon>Paenibacillus</taxon>
    </lineage>
</organism>